<protein>
    <submittedName>
        <fullName evidence="2">Uncharacterized protein</fullName>
    </submittedName>
</protein>
<keyword evidence="1" id="KW-1133">Transmembrane helix</keyword>
<dbReference type="Proteomes" id="UP000017246">
    <property type="component" value="Unassembled WGS sequence"/>
</dbReference>
<keyword evidence="1" id="KW-0472">Membrane</keyword>
<dbReference type="EMBL" id="LN902842">
    <property type="protein sequence ID" value="CDS41823.1"/>
    <property type="molecule type" value="Genomic_DNA"/>
</dbReference>
<organism evidence="2 3">
    <name type="scientific">Echinococcus multilocularis</name>
    <name type="common">Fox tapeworm</name>
    <dbReference type="NCBI Taxonomy" id="6211"/>
    <lineage>
        <taxon>Eukaryota</taxon>
        <taxon>Metazoa</taxon>
        <taxon>Spiralia</taxon>
        <taxon>Lophotrochozoa</taxon>
        <taxon>Platyhelminthes</taxon>
        <taxon>Cestoda</taxon>
        <taxon>Eucestoda</taxon>
        <taxon>Cyclophyllidea</taxon>
        <taxon>Taeniidae</taxon>
        <taxon>Echinococcus</taxon>
    </lineage>
</organism>
<name>A0A068YHK3_ECHMU</name>
<dbReference type="AlphaFoldDB" id="A0A068YHK3"/>
<reference evidence="2" key="1">
    <citation type="journal article" date="2013" name="Nature">
        <title>The genomes of four tapeworm species reveal adaptations to parasitism.</title>
        <authorList>
            <person name="Tsai I.J."/>
            <person name="Zarowiecki M."/>
            <person name="Holroyd N."/>
            <person name="Garciarrubio A."/>
            <person name="Sanchez-Flores A."/>
            <person name="Brooks K.L."/>
            <person name="Tracey A."/>
            <person name="Bobes R.J."/>
            <person name="Fragoso G."/>
            <person name="Sciutto E."/>
            <person name="Aslett M."/>
            <person name="Beasley H."/>
            <person name="Bennett H.M."/>
            <person name="Cai J."/>
            <person name="Camicia F."/>
            <person name="Clark R."/>
            <person name="Cucher M."/>
            <person name="De Silva N."/>
            <person name="Day T.A."/>
            <person name="Deplazes P."/>
            <person name="Estrada K."/>
            <person name="Fernandez C."/>
            <person name="Holland P.W."/>
            <person name="Hou J."/>
            <person name="Hu S."/>
            <person name="Huckvale T."/>
            <person name="Hung S.S."/>
            <person name="Kamenetzky L."/>
            <person name="Keane J.A."/>
            <person name="Kiss F."/>
            <person name="Koziol U."/>
            <person name="Lambert O."/>
            <person name="Liu K."/>
            <person name="Luo X."/>
            <person name="Luo Y."/>
            <person name="Macchiaroli N."/>
            <person name="Nichol S."/>
            <person name="Paps J."/>
            <person name="Parkinson J."/>
            <person name="Pouchkina-Stantcheva N."/>
            <person name="Riddiford N."/>
            <person name="Rosenzvit M."/>
            <person name="Salinas G."/>
            <person name="Wasmuth J.D."/>
            <person name="Zamanian M."/>
            <person name="Zheng Y."/>
            <person name="Cai X."/>
            <person name="Soberon X."/>
            <person name="Olson P.D."/>
            <person name="Laclette J.P."/>
            <person name="Brehm K."/>
            <person name="Berriman M."/>
            <person name="Garciarrubio A."/>
            <person name="Bobes R.J."/>
            <person name="Fragoso G."/>
            <person name="Sanchez-Flores A."/>
            <person name="Estrada K."/>
            <person name="Cevallos M.A."/>
            <person name="Morett E."/>
            <person name="Gonzalez V."/>
            <person name="Portillo T."/>
            <person name="Ochoa-Leyva A."/>
            <person name="Jose M.V."/>
            <person name="Sciutto E."/>
            <person name="Landa A."/>
            <person name="Jimenez L."/>
            <person name="Valdes V."/>
            <person name="Carrero J.C."/>
            <person name="Larralde C."/>
            <person name="Morales-Montor J."/>
            <person name="Limon-Lason J."/>
            <person name="Soberon X."/>
            <person name="Laclette J.P."/>
        </authorList>
    </citation>
    <scope>NUCLEOTIDE SEQUENCE [LARGE SCALE GENOMIC DNA]</scope>
</reference>
<gene>
    <name evidence="2" type="ORF">EmuJ_000950400</name>
</gene>
<evidence type="ECO:0000256" key="1">
    <source>
        <dbReference type="SAM" id="Phobius"/>
    </source>
</evidence>
<proteinExistence type="predicted"/>
<accession>A0A068YHK3</accession>
<feature type="transmembrane region" description="Helical" evidence="1">
    <location>
        <begin position="12"/>
        <end position="35"/>
    </location>
</feature>
<keyword evidence="1" id="KW-0812">Transmembrane</keyword>
<keyword evidence="3" id="KW-1185">Reference proteome</keyword>
<evidence type="ECO:0000313" key="3">
    <source>
        <dbReference type="Proteomes" id="UP000017246"/>
    </source>
</evidence>
<evidence type="ECO:0000313" key="2">
    <source>
        <dbReference type="EMBL" id="CDS41823.1"/>
    </source>
</evidence>
<reference evidence="2" key="2">
    <citation type="submission" date="2015-11" db="EMBL/GenBank/DDBJ databases">
        <authorList>
            <person name="Zhang Y."/>
            <person name="Guo Z."/>
        </authorList>
    </citation>
    <scope>NUCLEOTIDE SEQUENCE</scope>
</reference>
<sequence>MTTQGPLSARGVLPQLLLLLLIFQTFVLQGINIIYSKHQPIRSRFLLSGITRSPPTPTTITPPNSTIRGVCLSVDGHPVSLSQTERSLGNWDYRSRLATNHTGGKRNAMGVAPAGMVDCALGVVRLSPIPTVILTGAFNERLASSKFSTHSILPTGRSC</sequence>